<gene>
    <name evidence="13" type="primary">dxs</name>
    <name evidence="13" type="ORF">SHELI_v1c05660</name>
</gene>
<evidence type="ECO:0000256" key="4">
    <source>
        <dbReference type="ARBA" id="ARBA00011738"/>
    </source>
</evidence>
<evidence type="ECO:0000256" key="6">
    <source>
        <dbReference type="ARBA" id="ARBA00022679"/>
    </source>
</evidence>
<keyword evidence="8" id="KW-0460">Magnesium</keyword>
<protein>
    <recommendedName>
        <fullName evidence="5">1-deoxy-D-xylulose-5-phosphate synthase</fullName>
        <ecNumber evidence="5">2.2.1.7</ecNumber>
    </recommendedName>
</protein>
<keyword evidence="6" id="KW-0808">Transferase</keyword>
<keyword evidence="14" id="KW-1185">Reference proteome</keyword>
<comment type="cofactor">
    <cofactor evidence="1">
        <name>Mg(2+)</name>
        <dbReference type="ChEBI" id="CHEBI:18420"/>
    </cofactor>
</comment>
<dbReference type="KEGG" id="shj:SHELI_v1c05660"/>
<dbReference type="GO" id="GO:0046872">
    <property type="term" value="F:metal ion binding"/>
    <property type="evidence" value="ECO:0007669"/>
    <property type="project" value="UniProtKB-KW"/>
</dbReference>
<evidence type="ECO:0000256" key="9">
    <source>
        <dbReference type="ARBA" id="ARBA00022977"/>
    </source>
</evidence>
<dbReference type="InterPro" id="IPR005477">
    <property type="entry name" value="Dxylulose-5-P_synthase"/>
</dbReference>
<dbReference type="Pfam" id="PF13292">
    <property type="entry name" value="DXP_synthase_N"/>
    <property type="match status" value="2"/>
</dbReference>
<dbReference type="GO" id="GO:0009228">
    <property type="term" value="P:thiamine biosynthetic process"/>
    <property type="evidence" value="ECO:0007669"/>
    <property type="project" value="UniProtKB-KW"/>
</dbReference>
<comment type="subunit">
    <text evidence="4">Homodimer.</text>
</comment>
<evidence type="ECO:0000256" key="1">
    <source>
        <dbReference type="ARBA" id="ARBA00001946"/>
    </source>
</evidence>
<reference evidence="13 14" key="1">
    <citation type="submission" date="2016-08" db="EMBL/GenBank/DDBJ databases">
        <title>Complete genome sequence of Spiroplasma helicoides TABS-2 (DSM 22551).</title>
        <authorList>
            <person name="Shen W.-Y."/>
            <person name="Lo W.-S."/>
            <person name="Lai Y.-C."/>
            <person name="Kuo C.-H."/>
        </authorList>
    </citation>
    <scope>NUCLEOTIDE SEQUENCE [LARGE SCALE GENOMIC DNA]</scope>
    <source>
        <strain evidence="13 14">TABS-2</strain>
    </source>
</reference>
<keyword evidence="10" id="KW-0786">Thiamine pyrophosphate</keyword>
<dbReference type="SUPFAM" id="SSF52518">
    <property type="entry name" value="Thiamin diphosphate-binding fold (THDP-binding)"/>
    <property type="match status" value="2"/>
</dbReference>
<evidence type="ECO:0000313" key="13">
    <source>
        <dbReference type="EMBL" id="AOG60517.1"/>
    </source>
</evidence>
<dbReference type="OrthoDB" id="9803371at2"/>
<evidence type="ECO:0000256" key="5">
    <source>
        <dbReference type="ARBA" id="ARBA00013150"/>
    </source>
</evidence>
<name>A0A1B3SKS1_9MOLU</name>
<keyword evidence="11" id="KW-0414">Isoprene biosynthesis</keyword>
<evidence type="ECO:0000256" key="11">
    <source>
        <dbReference type="ARBA" id="ARBA00023229"/>
    </source>
</evidence>
<dbReference type="GO" id="GO:0008661">
    <property type="term" value="F:1-deoxy-D-xylulose-5-phosphate synthase activity"/>
    <property type="evidence" value="ECO:0007669"/>
    <property type="project" value="UniProtKB-EC"/>
</dbReference>
<dbReference type="PANTHER" id="PTHR43322">
    <property type="entry name" value="1-D-DEOXYXYLULOSE 5-PHOSPHATE SYNTHASE-RELATED"/>
    <property type="match status" value="1"/>
</dbReference>
<dbReference type="EC" id="2.2.1.7" evidence="5"/>
<keyword evidence="9" id="KW-0784">Thiamine biosynthesis</keyword>
<dbReference type="STRING" id="216938.SHELI_v1c05660"/>
<dbReference type="PATRIC" id="fig|216938.3.peg.578"/>
<dbReference type="SMART" id="SM00861">
    <property type="entry name" value="Transket_pyr"/>
    <property type="match status" value="1"/>
</dbReference>
<evidence type="ECO:0000256" key="10">
    <source>
        <dbReference type="ARBA" id="ARBA00023052"/>
    </source>
</evidence>
<comment type="similarity">
    <text evidence="3">Belongs to the transketolase family. DXPS subfamily.</text>
</comment>
<dbReference type="PANTHER" id="PTHR43322:SF5">
    <property type="entry name" value="1-DEOXY-D-XYLULOSE-5-PHOSPHATE SYNTHASE, CHLOROPLASTIC"/>
    <property type="match status" value="1"/>
</dbReference>
<dbReference type="AlphaFoldDB" id="A0A1B3SKS1"/>
<evidence type="ECO:0000256" key="3">
    <source>
        <dbReference type="ARBA" id="ARBA00011081"/>
    </source>
</evidence>
<sequence>MKLSKFLNHKGIYGNRNKEDLLELCDDIRKYLNEYTNIHGGHIGSNLGVVELTVAILSFFDLNDSIVMFDTGHQSHVYKLLTDRYEKYNTIKKMNGISNFQETKESKYDWISNGHSGTVLAYAYSYAKTKKSKNIISIIGDASFYGSYTHVSLLNIANLKNKTITIINDNNESIGENGIKIKDLKTYSESLGFNYIYCDDGHNFDKLFECLDKVQNSKNHVILHIITKKAFKYIGANCLDNNHTISEDKKNSYQELVADILESKFDENSILLSPAMINPSLFTNIQRKYPNNVIDCGINEELCALLAAGFANQGKNVYVSVYSTFFQRMFDQLMHDIVRNDLKVTFLIDRGGLSYSGGVSHHGIYDISLLNNVKNCLIYNPFNKADILNISNVLKNPTKLKVIRYEKAKVSDLECFVSDNYKWCEIIYNKENEKTLISYGSVLNEMYDYIINKKLSINLINARFIKPLDLDLLKKHIKNKIFVYENIIEGNNLYSLIRDTKIEDMNIEGKSINLNHIGHGDKDELLDSINMNVSDYIDYINSK</sequence>
<feature type="domain" description="Transketolase-like pyrimidine-binding" evidence="12">
    <location>
        <begin position="251"/>
        <end position="412"/>
    </location>
</feature>
<evidence type="ECO:0000259" key="12">
    <source>
        <dbReference type="SMART" id="SM00861"/>
    </source>
</evidence>
<evidence type="ECO:0000256" key="7">
    <source>
        <dbReference type="ARBA" id="ARBA00022723"/>
    </source>
</evidence>
<dbReference type="InterPro" id="IPR005475">
    <property type="entry name" value="Transketolase-like_Pyr-bd"/>
</dbReference>
<dbReference type="EMBL" id="CP017015">
    <property type="protein sequence ID" value="AOG60517.1"/>
    <property type="molecule type" value="Genomic_DNA"/>
</dbReference>
<comment type="pathway">
    <text evidence="2">Metabolic intermediate biosynthesis; 1-deoxy-D-xylulose 5-phosphate biosynthesis; 1-deoxy-D-xylulose 5-phosphate from D-glyceraldehyde 3-phosphate and pyruvate: step 1/1.</text>
</comment>
<evidence type="ECO:0000256" key="2">
    <source>
        <dbReference type="ARBA" id="ARBA00004980"/>
    </source>
</evidence>
<accession>A0A1B3SKS1</accession>
<dbReference type="Pfam" id="PF02779">
    <property type="entry name" value="Transket_pyr"/>
    <property type="match status" value="1"/>
</dbReference>
<dbReference type="InterPro" id="IPR029061">
    <property type="entry name" value="THDP-binding"/>
</dbReference>
<dbReference type="CDD" id="cd07033">
    <property type="entry name" value="TPP_PYR_DXS_TK_like"/>
    <property type="match status" value="1"/>
</dbReference>
<dbReference type="GO" id="GO:0016114">
    <property type="term" value="P:terpenoid biosynthetic process"/>
    <property type="evidence" value="ECO:0007669"/>
    <property type="project" value="InterPro"/>
</dbReference>
<evidence type="ECO:0000313" key="14">
    <source>
        <dbReference type="Proteomes" id="UP000094378"/>
    </source>
</evidence>
<evidence type="ECO:0000256" key="8">
    <source>
        <dbReference type="ARBA" id="ARBA00022842"/>
    </source>
</evidence>
<dbReference type="Gene3D" id="3.40.50.920">
    <property type="match status" value="1"/>
</dbReference>
<dbReference type="InterPro" id="IPR009014">
    <property type="entry name" value="Transketo_C/PFOR_II"/>
</dbReference>
<proteinExistence type="inferred from homology"/>
<dbReference type="SUPFAM" id="SSF52922">
    <property type="entry name" value="TK C-terminal domain-like"/>
    <property type="match status" value="1"/>
</dbReference>
<dbReference type="UniPathway" id="UPA00064">
    <property type="reaction ID" value="UER00091"/>
</dbReference>
<dbReference type="Gene3D" id="3.40.50.970">
    <property type="match status" value="2"/>
</dbReference>
<keyword evidence="7" id="KW-0479">Metal-binding</keyword>
<dbReference type="Proteomes" id="UP000094378">
    <property type="component" value="Chromosome"/>
</dbReference>
<organism evidence="13 14">
    <name type="scientific">Spiroplasma helicoides</name>
    <dbReference type="NCBI Taxonomy" id="216938"/>
    <lineage>
        <taxon>Bacteria</taxon>
        <taxon>Bacillati</taxon>
        <taxon>Mycoplasmatota</taxon>
        <taxon>Mollicutes</taxon>
        <taxon>Entomoplasmatales</taxon>
        <taxon>Spiroplasmataceae</taxon>
        <taxon>Spiroplasma</taxon>
    </lineage>
</organism>
<dbReference type="RefSeq" id="WP_069116521.1">
    <property type="nucleotide sequence ID" value="NZ_CP017015.1"/>
</dbReference>